<keyword evidence="2" id="KW-1185">Reference proteome</keyword>
<dbReference type="SUPFAM" id="SSF48452">
    <property type="entry name" value="TPR-like"/>
    <property type="match status" value="2"/>
</dbReference>
<organism evidence="1 2">
    <name type="scientific">Pseudoalteromonas denitrificans DSM 6059</name>
    <dbReference type="NCBI Taxonomy" id="1123010"/>
    <lineage>
        <taxon>Bacteria</taxon>
        <taxon>Pseudomonadati</taxon>
        <taxon>Pseudomonadota</taxon>
        <taxon>Gammaproteobacteria</taxon>
        <taxon>Alteromonadales</taxon>
        <taxon>Pseudoalteromonadaceae</taxon>
        <taxon>Pseudoalteromonas</taxon>
    </lineage>
</organism>
<name>A0A1I1SN27_9GAMM</name>
<dbReference type="Pfam" id="PF13174">
    <property type="entry name" value="TPR_6"/>
    <property type="match status" value="3"/>
</dbReference>
<dbReference type="SMART" id="SM00028">
    <property type="entry name" value="TPR"/>
    <property type="match status" value="4"/>
</dbReference>
<sequence length="949" mass="109372">MPYLSLLFALFLTGCSLSSEQPVEKPSTLADLSFSVEPAVISVIQPPSLSQLKADYQALLTLSQDPKLTEQLRYRLAELELMQNEFDQEQGRKIPSDDFGYYDQAIKSYQKLIQSYPNSEHREHLLYQQAKAFELQGKTDKSFTVLGQLISDFPNSIYAVELYFRRGEVLFNQKLFDEAAQSYAAVINFGVQSPYYQSALYMRAWSEFKLEDHTRALHSFTQLLDASLSTVDGNNIVLAKLPKSQRELVKGALKVMSLIFSYQQGETTLAQYFDSQSNRHYEYLNYQALADLYLEKKRFNDSAQVLGAFANRYAVHQQAPAFMIKQIEVYTQGKSSRLATQQKLNFVTRYGLKGPYFSNWAVAEQLEIRDDLQQFLTQIAYKQYRNAQKQTEARVQKIAFAKAANWLAELAETMVFNVNNRMSDDNVKEVSFLLAESLFASEQYIKAIAVYAPLAYENTDYKNRAEAGYATLLSYKKHLNLLVDNHSEMSGEVQSLMVEQELSAKKFIKTFASDVRALAVLDNVMTKQFDEKRYIEAIKSAKQLLTWVPKAEQKQQLSAHLIIAHGLFNTNDFQASEQAYSQVLSLYSLSDERIKILEENLAASIYKQAETKLELGMTAQAIQLMLAVIDKVPNASIRSVAQYNIVQYLYQLKQFEQADFWLNDYQTRFSLDAKSKDITAQLADIYVQDERWLLAAKKYYQLSKQDSDPQTRRKSLYLSAQYFEKGSNQDQARLKYREYAHAYEQPFDLAIEVRFKLSEIYLKTNEHSKRRFWLNKLIQADKNAGEHSTERSTYLAAMSSEVFAKDAQYIFNRIKLTLPLKKSLKRKKLSLQKALKAYQKTASYGVAQFSTLASYQIAKIYTQLATDLFKSQRPKGLDELALEQYNILLEEQAYPFEDKAILIHESNIKHIEQGIYDTWVKRSFTDLADLMPGRYNKVELTESKQNVIF</sequence>
<dbReference type="EMBL" id="FOLO01000061">
    <property type="protein sequence ID" value="SFD47895.1"/>
    <property type="molecule type" value="Genomic_DNA"/>
</dbReference>
<proteinExistence type="predicted"/>
<evidence type="ECO:0000313" key="2">
    <source>
        <dbReference type="Proteomes" id="UP000198862"/>
    </source>
</evidence>
<reference evidence="1 2" key="1">
    <citation type="submission" date="2016-10" db="EMBL/GenBank/DDBJ databases">
        <authorList>
            <person name="de Groot N.N."/>
        </authorList>
    </citation>
    <scope>NUCLEOTIDE SEQUENCE [LARGE SCALE GENOMIC DNA]</scope>
    <source>
        <strain evidence="1 2">DSM 6059</strain>
    </source>
</reference>
<accession>A0A1I1SN27</accession>
<gene>
    <name evidence="1" type="ORF">SAMN02745724_04636</name>
</gene>
<dbReference type="InterPro" id="IPR019734">
    <property type="entry name" value="TPR_rpt"/>
</dbReference>
<dbReference type="Proteomes" id="UP000198862">
    <property type="component" value="Unassembled WGS sequence"/>
</dbReference>
<dbReference type="InterPro" id="IPR011990">
    <property type="entry name" value="TPR-like_helical_dom_sf"/>
</dbReference>
<dbReference type="Gene3D" id="1.25.40.10">
    <property type="entry name" value="Tetratricopeptide repeat domain"/>
    <property type="match status" value="4"/>
</dbReference>
<dbReference type="STRING" id="1123010.SAMN02745724_04636"/>
<dbReference type="AlphaFoldDB" id="A0A1I1SN27"/>
<dbReference type="OrthoDB" id="9806825at2"/>
<dbReference type="RefSeq" id="WP_091990387.1">
    <property type="nucleotide sequence ID" value="NZ_FOLO01000061.1"/>
</dbReference>
<evidence type="ECO:0000313" key="1">
    <source>
        <dbReference type="EMBL" id="SFD47895.1"/>
    </source>
</evidence>
<protein>
    <submittedName>
        <fullName evidence="1">TolA-binding protein</fullName>
    </submittedName>
</protein>